<dbReference type="Pfam" id="PF03692">
    <property type="entry name" value="CxxCxxCC"/>
    <property type="match status" value="1"/>
</dbReference>
<dbReference type="PANTHER" id="PTHR36791">
    <property type="entry name" value="OS03G0363400 PROTEIN"/>
    <property type="match status" value="1"/>
</dbReference>
<gene>
    <name evidence="1" type="ORF">DCF15_04650</name>
</gene>
<organism evidence="1 2">
    <name type="scientific">Phormidesmis priestleyi</name>
    <dbReference type="NCBI Taxonomy" id="268141"/>
    <lineage>
        <taxon>Bacteria</taxon>
        <taxon>Bacillati</taxon>
        <taxon>Cyanobacteriota</taxon>
        <taxon>Cyanophyceae</taxon>
        <taxon>Leptolyngbyales</taxon>
        <taxon>Leptolyngbyaceae</taxon>
        <taxon>Phormidesmis</taxon>
    </lineage>
</organism>
<dbReference type="EMBL" id="QBMP01000029">
    <property type="protein sequence ID" value="PZO58666.1"/>
    <property type="molecule type" value="Genomic_DNA"/>
</dbReference>
<evidence type="ECO:0000313" key="1">
    <source>
        <dbReference type="EMBL" id="PZO58666.1"/>
    </source>
</evidence>
<sequence>MATWQCVKNCGACCQLDPADRPDLADYLSPSQLSLYMSMVGDDGWCINYDQTSRECSIYADRPVFCRVEPETFEQLYQVAPADLNGFAIECCEQQISGVYGNRSPEMDRFYQAVGIESQVIDLTPDSWITPDDERR</sequence>
<reference evidence="2" key="1">
    <citation type="submission" date="2018-04" db="EMBL/GenBank/DDBJ databases">
        <authorList>
            <person name="Cornet L."/>
        </authorList>
    </citation>
    <scope>NUCLEOTIDE SEQUENCE [LARGE SCALE GENOMIC DNA]</scope>
</reference>
<dbReference type="Proteomes" id="UP000249794">
    <property type="component" value="Unassembled WGS sequence"/>
</dbReference>
<comment type="caution">
    <text evidence="1">The sequence shown here is derived from an EMBL/GenBank/DDBJ whole genome shotgun (WGS) entry which is preliminary data.</text>
</comment>
<evidence type="ECO:0000313" key="2">
    <source>
        <dbReference type="Proteomes" id="UP000249794"/>
    </source>
</evidence>
<name>A0A2W4XMS6_9CYAN</name>
<dbReference type="PANTHER" id="PTHR36791:SF2">
    <property type="entry name" value="OS03G0363400 PROTEIN"/>
    <property type="match status" value="1"/>
</dbReference>
<dbReference type="InterPro" id="IPR005358">
    <property type="entry name" value="Puta_zinc/iron-chelating_dom"/>
</dbReference>
<proteinExistence type="predicted"/>
<reference evidence="1 2" key="2">
    <citation type="submission" date="2018-06" db="EMBL/GenBank/DDBJ databases">
        <title>Metagenomic assembly of (sub)arctic Cyanobacteria and their associated microbiome from non-axenic cultures.</title>
        <authorList>
            <person name="Baurain D."/>
        </authorList>
    </citation>
    <scope>NUCLEOTIDE SEQUENCE [LARGE SCALE GENOMIC DNA]</scope>
    <source>
        <strain evidence="1">ULC027bin1</strain>
    </source>
</reference>
<dbReference type="AlphaFoldDB" id="A0A2W4XMS6"/>
<protein>
    <submittedName>
        <fullName evidence="1">YkgJ family cysteine cluster protein</fullName>
    </submittedName>
</protein>
<accession>A0A2W4XMS6</accession>